<dbReference type="EMBL" id="CAMPGE010002342">
    <property type="protein sequence ID" value="CAI2361141.1"/>
    <property type="molecule type" value="Genomic_DNA"/>
</dbReference>
<reference evidence="1" key="1">
    <citation type="submission" date="2023-07" db="EMBL/GenBank/DDBJ databases">
        <authorList>
            <consortium name="AG Swart"/>
            <person name="Singh M."/>
            <person name="Singh A."/>
            <person name="Seah K."/>
            <person name="Emmerich C."/>
        </authorList>
    </citation>
    <scope>NUCLEOTIDE SEQUENCE</scope>
    <source>
        <strain evidence="1">DP1</strain>
    </source>
</reference>
<gene>
    <name evidence="1" type="ORF">ECRASSUSDP1_LOCUS2451</name>
</gene>
<name>A0AAD1X825_EUPCR</name>
<dbReference type="AlphaFoldDB" id="A0AAD1X825"/>
<keyword evidence="2" id="KW-1185">Reference proteome</keyword>
<protein>
    <recommendedName>
        <fullName evidence="3">RAP domain-containing protein</fullName>
    </recommendedName>
</protein>
<evidence type="ECO:0000313" key="1">
    <source>
        <dbReference type="EMBL" id="CAI2361141.1"/>
    </source>
</evidence>
<comment type="caution">
    <text evidence="1">The sequence shown here is derived from an EMBL/GenBank/DDBJ whole genome shotgun (WGS) entry which is preliminary data.</text>
</comment>
<organism evidence="1 2">
    <name type="scientific">Euplotes crassus</name>
    <dbReference type="NCBI Taxonomy" id="5936"/>
    <lineage>
        <taxon>Eukaryota</taxon>
        <taxon>Sar</taxon>
        <taxon>Alveolata</taxon>
        <taxon>Ciliophora</taxon>
        <taxon>Intramacronucleata</taxon>
        <taxon>Spirotrichea</taxon>
        <taxon>Hypotrichia</taxon>
        <taxon>Euplotida</taxon>
        <taxon>Euplotidae</taxon>
        <taxon>Moneuplotes</taxon>
    </lineage>
</organism>
<evidence type="ECO:0008006" key="3">
    <source>
        <dbReference type="Google" id="ProtNLM"/>
    </source>
</evidence>
<dbReference type="Proteomes" id="UP001295684">
    <property type="component" value="Unassembled WGS sequence"/>
</dbReference>
<evidence type="ECO:0000313" key="2">
    <source>
        <dbReference type="Proteomes" id="UP001295684"/>
    </source>
</evidence>
<accession>A0AAD1X825</accession>
<sequence>MLSLKLLHTAKTARMFKITTLYRPFSVKIPSTFDEISSLLKSKGSTMKSSEITEIMRKTNQIFDDQYFKTQREHGLTNMSAQDALLGDIPSKATDIFNISLETLSSSISTLPKSELVSSLSLIGRSKFPLQIHIDIIAGYETRIIESTSEYPLVDLITLVPFFTQMRYCPSRIISRINQEEKYITVPNATMRDFLASLIEIKYTEEPEIYKKIFDQMKLIAANMEINETTTVIERIAQIQGLGLFEDEDLADKFENDVLDFFSNRLEDLYKRNSKPNNATLTKLMLSKRQINFKNDILEKTCIEYCSGRISAYFGFVIDSFQHFDGEYKELLTQKVLKEIKSSKVDIRHLNLNQVSRVMTEILKVNDAEVSPFLKYLNSIFEKEPNQTIQLPLATELVYQLARNGYISAEDPTLVFQYYLEQVCDDYMDIPADLYVKTLWTLAYMENDDNPNPLIPILFQRLPGLKLSKPLSEEEAAYLYQFLYFVKSKVKMGAYPPEFDKLISKPVQNLAKKKYLELDNCQHEKCKKDMGELMINDLRMKFQENQRIDDSLHVDFLVTPKNGLKSAILIESDQNMNIELKEKGFYNFKKRLLRKKGIPIVSVNELGWEDYTYQQKISEIGRISIDHSSFR</sequence>
<proteinExistence type="predicted"/>